<protein>
    <recommendedName>
        <fullName evidence="3">histidine kinase</fullName>
        <ecNumber evidence="3">2.7.13.3</ecNumber>
    </recommendedName>
</protein>
<sequence length="607" mass="68075">MAAIRNSLQKKLVLFLLAAIVLPIATSIIVTYFFARTNVKDSYIQENTTLLYQGAANLRNYLERLNQASLLIYRNAGNARSLYNLVEKRELGFADDKELYVNLQYIVNSLAEGKQVHLYSERAGRSYRFAYNLLRSSPGASYAPSFPEGSDAYLEPTHTSHDFGVSRFSFEIEEEVVTIHRQILNQPTDEILGTLSIDIRAQRIREISEMLVAQGEEELVLFDRTGALVYGSDVAAAEIARAWLPDMLASSAASGHADATSGAFRGVYLYESIRLPFAEWYVVKLVPYDVLYRDARRLTLINGSIVLAFLAVAMIAAAFVSLHFTSPIKRLIRYINKVETGQLDAELSVRRSDEIGVLAHRFSQMIRRLNLHINREYRLELANRTNQLRALQAQVNPHFMNNALQSIATLALQKNEKKIYSLIAALGKMMRYQMNTAESAVPLAMEVDYVRAYLALQAQRFEERFAYELEIGETAKRVEVPRMLLQPIVENCFKHGLTQTQAGEIRVTADVDADRLIVVVADNGAGMEPQALEALQARLERLRGGGDWSGELHIGLSNVQSRLQLYYEGAAAMTLEASPGRGMRVRLELPLPPIAPEHAETEGGERP</sequence>
<feature type="transmembrane region" description="Helical" evidence="14">
    <location>
        <begin position="300"/>
        <end position="324"/>
    </location>
</feature>
<gene>
    <name evidence="17" type="ORF">IDH44_09470</name>
</gene>
<dbReference type="PANTHER" id="PTHR34220">
    <property type="entry name" value="SENSOR HISTIDINE KINASE YPDA"/>
    <property type="match status" value="1"/>
</dbReference>
<keyword evidence="10" id="KW-0067">ATP-binding</keyword>
<dbReference type="PROSITE" id="PS50109">
    <property type="entry name" value="HIS_KIN"/>
    <property type="match status" value="1"/>
</dbReference>
<dbReference type="GO" id="GO:0000155">
    <property type="term" value="F:phosphorelay sensor kinase activity"/>
    <property type="evidence" value="ECO:0007669"/>
    <property type="project" value="InterPro"/>
</dbReference>
<dbReference type="InterPro" id="IPR005467">
    <property type="entry name" value="His_kinase_dom"/>
</dbReference>
<feature type="domain" description="Histidine kinase" evidence="15">
    <location>
        <begin position="372"/>
        <end position="593"/>
    </location>
</feature>
<dbReference type="SMART" id="SM00304">
    <property type="entry name" value="HAMP"/>
    <property type="match status" value="1"/>
</dbReference>
<dbReference type="CDD" id="cd06225">
    <property type="entry name" value="HAMP"/>
    <property type="match status" value="1"/>
</dbReference>
<evidence type="ECO:0000259" key="16">
    <source>
        <dbReference type="PROSITE" id="PS50885"/>
    </source>
</evidence>
<evidence type="ECO:0000313" key="17">
    <source>
        <dbReference type="EMBL" id="MBD2845418.1"/>
    </source>
</evidence>
<evidence type="ECO:0000256" key="5">
    <source>
        <dbReference type="ARBA" id="ARBA00022553"/>
    </source>
</evidence>
<evidence type="ECO:0000256" key="11">
    <source>
        <dbReference type="ARBA" id="ARBA00022989"/>
    </source>
</evidence>
<accession>A0A927GRF1</accession>
<keyword evidence="4" id="KW-1003">Cell membrane</keyword>
<dbReference type="Pfam" id="PF06580">
    <property type="entry name" value="His_kinase"/>
    <property type="match status" value="1"/>
</dbReference>
<keyword evidence="12" id="KW-0902">Two-component regulatory system</keyword>
<dbReference type="EC" id="2.7.13.3" evidence="3"/>
<dbReference type="Gene3D" id="3.30.565.10">
    <property type="entry name" value="Histidine kinase-like ATPase, C-terminal domain"/>
    <property type="match status" value="1"/>
</dbReference>
<evidence type="ECO:0000256" key="7">
    <source>
        <dbReference type="ARBA" id="ARBA00022692"/>
    </source>
</evidence>
<dbReference type="SUPFAM" id="SSF55874">
    <property type="entry name" value="ATPase domain of HSP90 chaperone/DNA topoisomerase II/histidine kinase"/>
    <property type="match status" value="1"/>
</dbReference>
<dbReference type="PROSITE" id="PS50885">
    <property type="entry name" value="HAMP"/>
    <property type="match status" value="1"/>
</dbReference>
<evidence type="ECO:0000256" key="3">
    <source>
        <dbReference type="ARBA" id="ARBA00012438"/>
    </source>
</evidence>
<keyword evidence="7 14" id="KW-0812">Transmembrane</keyword>
<dbReference type="PANTHER" id="PTHR34220:SF11">
    <property type="entry name" value="SENSOR PROTEIN KINASE HPTS"/>
    <property type="match status" value="1"/>
</dbReference>
<organism evidence="17 18">
    <name type="scientific">Paenibacillus sabuli</name>
    <dbReference type="NCBI Taxonomy" id="2772509"/>
    <lineage>
        <taxon>Bacteria</taxon>
        <taxon>Bacillati</taxon>
        <taxon>Bacillota</taxon>
        <taxon>Bacilli</taxon>
        <taxon>Bacillales</taxon>
        <taxon>Paenibacillaceae</taxon>
        <taxon>Paenibacillus</taxon>
    </lineage>
</organism>
<dbReference type="GO" id="GO:0005886">
    <property type="term" value="C:plasma membrane"/>
    <property type="evidence" value="ECO:0007669"/>
    <property type="project" value="UniProtKB-SubCell"/>
</dbReference>
<evidence type="ECO:0000256" key="9">
    <source>
        <dbReference type="ARBA" id="ARBA00022777"/>
    </source>
</evidence>
<comment type="subcellular location">
    <subcellularLocation>
        <location evidence="2">Cell membrane</location>
        <topology evidence="2">Multi-pass membrane protein</topology>
    </subcellularLocation>
</comment>
<evidence type="ECO:0000256" key="12">
    <source>
        <dbReference type="ARBA" id="ARBA00023012"/>
    </source>
</evidence>
<comment type="caution">
    <text evidence="17">The sequence shown here is derived from an EMBL/GenBank/DDBJ whole genome shotgun (WGS) entry which is preliminary data.</text>
</comment>
<dbReference type="InterPro" id="IPR036890">
    <property type="entry name" value="HATPase_C_sf"/>
</dbReference>
<keyword evidence="11 14" id="KW-1133">Transmembrane helix</keyword>
<dbReference type="Pfam" id="PF00672">
    <property type="entry name" value="HAMP"/>
    <property type="match status" value="1"/>
</dbReference>
<dbReference type="InterPro" id="IPR050640">
    <property type="entry name" value="Bact_2-comp_sensor_kinase"/>
</dbReference>
<reference evidence="17" key="1">
    <citation type="submission" date="2020-09" db="EMBL/GenBank/DDBJ databases">
        <title>A novel bacterium of genus Paenibacillus, isolated from South China Sea.</title>
        <authorList>
            <person name="Huang H."/>
            <person name="Mo K."/>
            <person name="Hu Y."/>
        </authorList>
    </citation>
    <scope>NUCLEOTIDE SEQUENCE</scope>
    <source>
        <strain evidence="17">IB182496</strain>
    </source>
</reference>
<dbReference type="InterPro" id="IPR010559">
    <property type="entry name" value="Sig_transdc_His_kin_internal"/>
</dbReference>
<feature type="domain" description="HAMP" evidence="16">
    <location>
        <begin position="322"/>
        <end position="374"/>
    </location>
</feature>
<dbReference type="SUPFAM" id="SSF158472">
    <property type="entry name" value="HAMP domain-like"/>
    <property type="match status" value="1"/>
</dbReference>
<evidence type="ECO:0000313" key="18">
    <source>
        <dbReference type="Proteomes" id="UP000621560"/>
    </source>
</evidence>
<dbReference type="Pfam" id="PF02518">
    <property type="entry name" value="HATPase_c"/>
    <property type="match status" value="1"/>
</dbReference>
<name>A0A927GRF1_9BACL</name>
<keyword evidence="5" id="KW-0597">Phosphoprotein</keyword>
<evidence type="ECO:0000256" key="2">
    <source>
        <dbReference type="ARBA" id="ARBA00004651"/>
    </source>
</evidence>
<dbReference type="RefSeq" id="WP_190917008.1">
    <property type="nucleotide sequence ID" value="NZ_JACXIZ010000015.1"/>
</dbReference>
<dbReference type="Proteomes" id="UP000621560">
    <property type="component" value="Unassembled WGS sequence"/>
</dbReference>
<feature type="transmembrane region" description="Helical" evidence="14">
    <location>
        <begin position="12"/>
        <end position="35"/>
    </location>
</feature>
<proteinExistence type="predicted"/>
<evidence type="ECO:0000256" key="6">
    <source>
        <dbReference type="ARBA" id="ARBA00022679"/>
    </source>
</evidence>
<evidence type="ECO:0000256" key="13">
    <source>
        <dbReference type="ARBA" id="ARBA00023136"/>
    </source>
</evidence>
<evidence type="ECO:0000256" key="1">
    <source>
        <dbReference type="ARBA" id="ARBA00000085"/>
    </source>
</evidence>
<keyword evidence="6" id="KW-0808">Transferase</keyword>
<keyword evidence="13 14" id="KW-0472">Membrane</keyword>
<dbReference type="InterPro" id="IPR003594">
    <property type="entry name" value="HATPase_dom"/>
</dbReference>
<evidence type="ECO:0000256" key="14">
    <source>
        <dbReference type="SAM" id="Phobius"/>
    </source>
</evidence>
<keyword evidence="8" id="KW-0547">Nucleotide-binding</keyword>
<evidence type="ECO:0000259" key="15">
    <source>
        <dbReference type="PROSITE" id="PS50109"/>
    </source>
</evidence>
<dbReference type="SMART" id="SM00387">
    <property type="entry name" value="HATPase_c"/>
    <property type="match status" value="1"/>
</dbReference>
<keyword evidence="9 17" id="KW-0418">Kinase</keyword>
<evidence type="ECO:0000256" key="4">
    <source>
        <dbReference type="ARBA" id="ARBA00022475"/>
    </source>
</evidence>
<dbReference type="AlphaFoldDB" id="A0A927GRF1"/>
<dbReference type="InterPro" id="IPR003660">
    <property type="entry name" value="HAMP_dom"/>
</dbReference>
<dbReference type="EMBL" id="JACXIZ010000015">
    <property type="protein sequence ID" value="MBD2845418.1"/>
    <property type="molecule type" value="Genomic_DNA"/>
</dbReference>
<keyword evidence="18" id="KW-1185">Reference proteome</keyword>
<dbReference type="Gene3D" id="6.10.340.10">
    <property type="match status" value="1"/>
</dbReference>
<dbReference type="GO" id="GO:0005524">
    <property type="term" value="F:ATP binding"/>
    <property type="evidence" value="ECO:0007669"/>
    <property type="project" value="UniProtKB-KW"/>
</dbReference>
<evidence type="ECO:0000256" key="8">
    <source>
        <dbReference type="ARBA" id="ARBA00022741"/>
    </source>
</evidence>
<evidence type="ECO:0000256" key="10">
    <source>
        <dbReference type="ARBA" id="ARBA00022840"/>
    </source>
</evidence>
<comment type="catalytic activity">
    <reaction evidence="1">
        <text>ATP + protein L-histidine = ADP + protein N-phospho-L-histidine.</text>
        <dbReference type="EC" id="2.7.13.3"/>
    </reaction>
</comment>